<evidence type="ECO:0000256" key="8">
    <source>
        <dbReference type="SAM" id="Phobius"/>
    </source>
</evidence>
<evidence type="ECO:0000256" key="7">
    <source>
        <dbReference type="ARBA" id="ARBA00023136"/>
    </source>
</evidence>
<proteinExistence type="inferred from homology"/>
<evidence type="ECO:0000256" key="2">
    <source>
        <dbReference type="ARBA" id="ARBA00009843"/>
    </source>
</evidence>
<keyword evidence="5 8" id="KW-0812">Transmembrane</keyword>
<evidence type="ECO:0000313" key="11">
    <source>
        <dbReference type="Proteomes" id="UP000541109"/>
    </source>
</evidence>
<protein>
    <submittedName>
        <fullName evidence="10">Arsenic resistance protein</fullName>
    </submittedName>
</protein>
<dbReference type="Proteomes" id="UP000541109">
    <property type="component" value="Unassembled WGS sequence"/>
</dbReference>
<dbReference type="PANTHER" id="PTHR43302">
    <property type="entry name" value="TRANSPORTER ARSB-RELATED"/>
    <property type="match status" value="1"/>
</dbReference>
<evidence type="ECO:0000313" key="10">
    <source>
        <dbReference type="EMBL" id="MBA5777718.1"/>
    </source>
</evidence>
<organism evidence="10 11">
    <name type="scientific">Stappia albiluteola</name>
    <dbReference type="NCBI Taxonomy" id="2758565"/>
    <lineage>
        <taxon>Bacteria</taxon>
        <taxon>Pseudomonadati</taxon>
        <taxon>Pseudomonadota</taxon>
        <taxon>Alphaproteobacteria</taxon>
        <taxon>Hyphomicrobiales</taxon>
        <taxon>Stappiaceae</taxon>
        <taxon>Stappia</taxon>
    </lineage>
</organism>
<comment type="similarity">
    <text evidence="2">Belongs to the CitM (TC 2.A.11) transporter family.</text>
</comment>
<evidence type="ECO:0000259" key="9">
    <source>
        <dbReference type="Pfam" id="PF03600"/>
    </source>
</evidence>
<gene>
    <name evidence="10" type="ORF">H2509_11340</name>
</gene>
<evidence type="ECO:0000256" key="5">
    <source>
        <dbReference type="ARBA" id="ARBA00022692"/>
    </source>
</evidence>
<feature type="transmembrane region" description="Helical" evidence="8">
    <location>
        <begin position="247"/>
        <end position="264"/>
    </location>
</feature>
<evidence type="ECO:0000256" key="6">
    <source>
        <dbReference type="ARBA" id="ARBA00022989"/>
    </source>
</evidence>
<keyword evidence="7 8" id="KW-0472">Membrane</keyword>
<dbReference type="Pfam" id="PF03600">
    <property type="entry name" value="CitMHS"/>
    <property type="match status" value="1"/>
</dbReference>
<comment type="subcellular location">
    <subcellularLocation>
        <location evidence="1">Cell membrane</location>
        <topology evidence="1">Multi-pass membrane protein</topology>
    </subcellularLocation>
</comment>
<feature type="transmembrane region" description="Helical" evidence="8">
    <location>
        <begin position="319"/>
        <end position="342"/>
    </location>
</feature>
<dbReference type="InterPro" id="IPR004680">
    <property type="entry name" value="Cit_transptr-like_dom"/>
</dbReference>
<accession>A0A839AFB1</accession>
<keyword evidence="4" id="KW-1003">Cell membrane</keyword>
<dbReference type="EMBL" id="JACFXV010000053">
    <property type="protein sequence ID" value="MBA5777718.1"/>
    <property type="molecule type" value="Genomic_DNA"/>
</dbReference>
<keyword evidence="6 8" id="KW-1133">Transmembrane helix</keyword>
<dbReference type="PRINTS" id="PR00758">
    <property type="entry name" value="ARSENICPUMP"/>
</dbReference>
<name>A0A839AFB1_9HYPH</name>
<feature type="transmembrane region" description="Helical" evidence="8">
    <location>
        <begin position="101"/>
        <end position="122"/>
    </location>
</feature>
<reference evidence="10 11" key="1">
    <citation type="submission" date="2020-07" db="EMBL/GenBank/DDBJ databases">
        <title>Stappia sp., F7233, whole genome shotgun sequencing project.</title>
        <authorList>
            <person name="Jiang S."/>
            <person name="Liu Z.W."/>
            <person name="Du Z.J."/>
        </authorList>
    </citation>
    <scope>NUCLEOTIDE SEQUENCE [LARGE SCALE GENOMIC DNA]</scope>
    <source>
        <strain evidence="10 11">F7233</strain>
    </source>
</reference>
<evidence type="ECO:0000256" key="3">
    <source>
        <dbReference type="ARBA" id="ARBA00022448"/>
    </source>
</evidence>
<dbReference type="InterPro" id="IPR000802">
    <property type="entry name" value="Arsenical_pump_ArsB"/>
</dbReference>
<feature type="domain" description="Citrate transporter-like" evidence="9">
    <location>
        <begin position="2"/>
        <end position="303"/>
    </location>
</feature>
<dbReference type="AlphaFoldDB" id="A0A839AFB1"/>
<dbReference type="GO" id="GO:0005886">
    <property type="term" value="C:plasma membrane"/>
    <property type="evidence" value="ECO:0007669"/>
    <property type="project" value="UniProtKB-SubCell"/>
</dbReference>
<evidence type="ECO:0000256" key="4">
    <source>
        <dbReference type="ARBA" id="ARBA00022475"/>
    </source>
</evidence>
<feature type="transmembrane region" description="Helical" evidence="8">
    <location>
        <begin position="190"/>
        <end position="209"/>
    </location>
</feature>
<feature type="transmembrane region" description="Helical" evidence="8">
    <location>
        <begin position="29"/>
        <end position="50"/>
    </location>
</feature>
<feature type="transmembrane region" description="Helical" evidence="8">
    <location>
        <begin position="216"/>
        <end position="235"/>
    </location>
</feature>
<comment type="caution">
    <text evidence="10">The sequence shown here is derived from an EMBL/GenBank/DDBJ whole genome shotgun (WGS) entry which is preliminary data.</text>
</comment>
<evidence type="ECO:0000256" key="1">
    <source>
        <dbReference type="ARBA" id="ARBA00004651"/>
    </source>
</evidence>
<keyword evidence="3" id="KW-0813">Transport</keyword>
<keyword evidence="11" id="KW-1185">Reference proteome</keyword>
<feature type="transmembrane region" description="Helical" evidence="8">
    <location>
        <begin position="62"/>
        <end position="95"/>
    </location>
</feature>
<feature type="transmembrane region" description="Helical" evidence="8">
    <location>
        <begin position="354"/>
        <end position="378"/>
    </location>
</feature>
<sequence length="385" mass="40574">MVAGAAILLLFGGISPGDAITAIDWNVIAYLFGVFSIAASLYDTGLSHLLGRRIAASGAPRLAFAAFLASAALCSAVLTNDAAAVIFTPIALMLAREKGMAPASLVLGLCAAVTAGSMASPVGNPQNILIAVRGGVESPVPTFALWLGPPALLSLAFVHIRFARHLAAPEFHGGQRFDGNLPPSLSDRRWPALLAVLLLVSMIMLDAASRIAGAEYGLPFGFASLVACMPVYLFGKRRLAVFKGADWPTLAFFVAMFVVTGALLRSGALQALLGSMQQRLAEPEVTALVSYLASQLFSNVPVVDLYLQLLPEKNTLGLMTLAGISTLAGNLFIISAASNVIVVQQSERLGFRPFTFWQFTAAVLPVAIFSVAVTYGWLMMLASFR</sequence>
<dbReference type="GO" id="GO:0015105">
    <property type="term" value="F:arsenite transmembrane transporter activity"/>
    <property type="evidence" value="ECO:0007669"/>
    <property type="project" value="InterPro"/>
</dbReference>
<dbReference type="PANTHER" id="PTHR43302:SF5">
    <property type="entry name" value="TRANSPORTER ARSB-RELATED"/>
    <property type="match status" value="1"/>
</dbReference>